<reference evidence="2" key="2">
    <citation type="submission" date="2020-09" db="EMBL/GenBank/DDBJ databases">
        <authorList>
            <person name="Sun Q."/>
            <person name="Zhou Y."/>
        </authorList>
    </citation>
    <scope>NUCLEOTIDE SEQUENCE</scope>
    <source>
        <strain evidence="2">CGMCC 4.7110</strain>
    </source>
</reference>
<sequence>MPASLSQRRMTAAPTAAVAAAIAASVRSTVGWENNQGPRAQTRETPAIAEGGNSLCKGGE</sequence>
<proteinExistence type="predicted"/>
<accession>A0A917XBH3</accession>
<feature type="region of interest" description="Disordered" evidence="1">
    <location>
        <begin position="33"/>
        <end position="60"/>
    </location>
</feature>
<dbReference type="EMBL" id="BMML01000006">
    <property type="protein sequence ID" value="GGN05646.1"/>
    <property type="molecule type" value="Genomic_DNA"/>
</dbReference>
<organism evidence="2 3">
    <name type="scientific">Streptomyces fuscichromogenes</name>
    <dbReference type="NCBI Taxonomy" id="1324013"/>
    <lineage>
        <taxon>Bacteria</taxon>
        <taxon>Bacillati</taxon>
        <taxon>Actinomycetota</taxon>
        <taxon>Actinomycetes</taxon>
        <taxon>Kitasatosporales</taxon>
        <taxon>Streptomycetaceae</taxon>
        <taxon>Streptomyces</taxon>
    </lineage>
</organism>
<evidence type="ECO:0000313" key="2">
    <source>
        <dbReference type="EMBL" id="GGN05646.1"/>
    </source>
</evidence>
<evidence type="ECO:0000313" key="3">
    <source>
        <dbReference type="Proteomes" id="UP000653411"/>
    </source>
</evidence>
<comment type="caution">
    <text evidence="2">The sequence shown here is derived from an EMBL/GenBank/DDBJ whole genome shotgun (WGS) entry which is preliminary data.</text>
</comment>
<evidence type="ECO:0000256" key="1">
    <source>
        <dbReference type="SAM" id="MobiDB-lite"/>
    </source>
</evidence>
<reference evidence="2" key="1">
    <citation type="journal article" date="2014" name="Int. J. Syst. Evol. Microbiol.">
        <title>Complete genome sequence of Corynebacterium casei LMG S-19264T (=DSM 44701T), isolated from a smear-ripened cheese.</title>
        <authorList>
            <consortium name="US DOE Joint Genome Institute (JGI-PGF)"/>
            <person name="Walter F."/>
            <person name="Albersmeier A."/>
            <person name="Kalinowski J."/>
            <person name="Ruckert C."/>
        </authorList>
    </citation>
    <scope>NUCLEOTIDE SEQUENCE</scope>
    <source>
        <strain evidence="2">CGMCC 4.7110</strain>
    </source>
</reference>
<keyword evidence="3" id="KW-1185">Reference proteome</keyword>
<protein>
    <submittedName>
        <fullName evidence="2">Uncharacterized protein</fullName>
    </submittedName>
</protein>
<dbReference type="AlphaFoldDB" id="A0A917XBH3"/>
<dbReference type="Proteomes" id="UP000653411">
    <property type="component" value="Unassembled WGS sequence"/>
</dbReference>
<gene>
    <name evidence="2" type="ORF">GCM10011578_029460</name>
</gene>
<name>A0A917XBH3_9ACTN</name>